<dbReference type="Pfam" id="PF13881">
    <property type="entry name" value="Rad60-SLD_2"/>
    <property type="match status" value="1"/>
</dbReference>
<dbReference type="PANTHER" id="PTHR13169">
    <property type="entry name" value="UBIQUITIN-LIKE PROTEIN 3 HCG-1 PROTEIN"/>
    <property type="match status" value="1"/>
</dbReference>
<evidence type="ECO:0000259" key="1">
    <source>
        <dbReference type="Pfam" id="PF13881"/>
    </source>
</evidence>
<name>A0AAU9M2T4_9ASTR</name>
<accession>A0AAU9M2T4</accession>
<dbReference type="InterPro" id="IPR040015">
    <property type="entry name" value="UBL3-like"/>
</dbReference>
<keyword evidence="3" id="KW-1185">Reference proteome</keyword>
<feature type="domain" description="UBL3-like ubiquitin" evidence="1">
    <location>
        <begin position="33"/>
        <end position="104"/>
    </location>
</feature>
<dbReference type="EMBL" id="CAKMRJ010001112">
    <property type="protein sequence ID" value="CAH1420987.1"/>
    <property type="molecule type" value="Genomic_DNA"/>
</dbReference>
<dbReference type="InterPro" id="IPR039540">
    <property type="entry name" value="UBL3-like_ubiquitin_dom"/>
</dbReference>
<evidence type="ECO:0000313" key="3">
    <source>
        <dbReference type="Proteomes" id="UP001157418"/>
    </source>
</evidence>
<organism evidence="2 3">
    <name type="scientific">Lactuca virosa</name>
    <dbReference type="NCBI Taxonomy" id="75947"/>
    <lineage>
        <taxon>Eukaryota</taxon>
        <taxon>Viridiplantae</taxon>
        <taxon>Streptophyta</taxon>
        <taxon>Embryophyta</taxon>
        <taxon>Tracheophyta</taxon>
        <taxon>Spermatophyta</taxon>
        <taxon>Magnoliopsida</taxon>
        <taxon>eudicotyledons</taxon>
        <taxon>Gunneridae</taxon>
        <taxon>Pentapetalae</taxon>
        <taxon>asterids</taxon>
        <taxon>campanulids</taxon>
        <taxon>Asterales</taxon>
        <taxon>Asteraceae</taxon>
        <taxon>Cichorioideae</taxon>
        <taxon>Cichorieae</taxon>
        <taxon>Lactucinae</taxon>
        <taxon>Lactuca</taxon>
    </lineage>
</organism>
<protein>
    <recommendedName>
        <fullName evidence="1">UBL3-like ubiquitin domain-containing protein</fullName>
    </recommendedName>
</protein>
<dbReference type="SUPFAM" id="SSF54236">
    <property type="entry name" value="Ubiquitin-like"/>
    <property type="match status" value="1"/>
</dbReference>
<proteinExistence type="predicted"/>
<dbReference type="InterPro" id="IPR029071">
    <property type="entry name" value="Ubiquitin-like_domsf"/>
</dbReference>
<evidence type="ECO:0000313" key="2">
    <source>
        <dbReference type="EMBL" id="CAH1420987.1"/>
    </source>
</evidence>
<dbReference type="AlphaFoldDB" id="A0AAU9M2T4"/>
<dbReference type="PANTHER" id="PTHR13169:SF27">
    <property type="entry name" value="UBIQUITIN-RELATED DOMAIN-CONTAINING PROTEIN-RELATED"/>
    <property type="match status" value="1"/>
</dbReference>
<dbReference type="Gene3D" id="3.10.20.90">
    <property type="entry name" value="Phosphatidylinositol 3-kinase Catalytic Subunit, Chain A, domain 1"/>
    <property type="match status" value="1"/>
</dbReference>
<comment type="caution">
    <text evidence="2">The sequence shown here is derived from an EMBL/GenBank/DDBJ whole genome shotgun (WGS) entry which is preliminary data.</text>
</comment>
<gene>
    <name evidence="2" type="ORF">LVIROSA_LOCUS8412</name>
</gene>
<sequence length="125" mass="13904">MNAAAILPPPSLSLRLRDAMIDFFDLMSGVPDSLEINIISQWPEGKENAPRTIIDIKLISNGQVLENSKTVGECMSRFCDVPCSITTLHVGINQAPQEKVVKFKQLSHHSKCWGWATKRTQASRV</sequence>
<reference evidence="2 3" key="1">
    <citation type="submission" date="2022-01" db="EMBL/GenBank/DDBJ databases">
        <authorList>
            <person name="Xiong W."/>
            <person name="Schranz E."/>
        </authorList>
    </citation>
    <scope>NUCLEOTIDE SEQUENCE [LARGE SCALE GENOMIC DNA]</scope>
</reference>
<dbReference type="Proteomes" id="UP001157418">
    <property type="component" value="Unassembled WGS sequence"/>
</dbReference>